<comment type="caution">
    <text evidence="2">The sequence shown here is derived from an EMBL/GenBank/DDBJ whole genome shotgun (WGS) entry which is preliminary data.</text>
</comment>
<protein>
    <submittedName>
        <fullName evidence="2">Uncharacterized protein</fullName>
    </submittedName>
</protein>
<sequence length="289" mass="32829">MADIRALLRNELASRRATDSSSPSTSRPTKKRKLEPEQRVGVRKRSKATPEQILQEEGRRRDQLDEYDGHDNAAVPDPSIIAETTQLEQEEEEKEEVEDEEEEHPLPSQSSPHPTTPTFPPQQAQPQAQPQPQSINEDEWAAFEREVAAPTKMIPTAPPAALMPGHATISAAPLSAAELAEREKLDKQAQLRMREQEMSFEKEDAARLLEEEFEEMDQLEERVKRLKEMRDEIRRKREGAGAGAGVGEGEGAREEREGQGEGGREGDREDEDEDEDEEDDEGWDNWRFR</sequence>
<evidence type="ECO:0000256" key="1">
    <source>
        <dbReference type="SAM" id="MobiDB-lite"/>
    </source>
</evidence>
<dbReference type="STRING" id="2060906.A0A0H1BCF6"/>
<feature type="compositionally biased region" description="Basic and acidic residues" evidence="1">
    <location>
        <begin position="250"/>
        <end position="267"/>
    </location>
</feature>
<evidence type="ECO:0000313" key="3">
    <source>
        <dbReference type="Proteomes" id="UP000053573"/>
    </source>
</evidence>
<feature type="compositionally biased region" description="Low complexity" evidence="1">
    <location>
        <begin position="121"/>
        <end position="134"/>
    </location>
</feature>
<feature type="compositionally biased region" description="Acidic residues" evidence="1">
    <location>
        <begin position="88"/>
        <end position="103"/>
    </location>
</feature>
<reference evidence="3" key="1">
    <citation type="journal article" date="2015" name="PLoS Genet.">
        <title>The dynamic genome and transcriptome of the human fungal pathogen Blastomyces and close relative Emmonsia.</title>
        <authorList>
            <person name="Munoz J.F."/>
            <person name="Gauthier G.M."/>
            <person name="Desjardins C.A."/>
            <person name="Gallo J.E."/>
            <person name="Holder J."/>
            <person name="Sullivan T.D."/>
            <person name="Marty A.J."/>
            <person name="Carmen J.C."/>
            <person name="Chen Z."/>
            <person name="Ding L."/>
            <person name="Gujja S."/>
            <person name="Magrini V."/>
            <person name="Misas E."/>
            <person name="Mitreva M."/>
            <person name="Priest M."/>
            <person name="Saif S."/>
            <person name="Whiston E.A."/>
            <person name="Young S."/>
            <person name="Zeng Q."/>
            <person name="Goldman W.E."/>
            <person name="Mardis E.R."/>
            <person name="Taylor J.W."/>
            <person name="McEwen J.G."/>
            <person name="Clay O.K."/>
            <person name="Klein B.S."/>
            <person name="Cuomo C.A."/>
        </authorList>
    </citation>
    <scope>NUCLEOTIDE SEQUENCE [LARGE SCALE GENOMIC DNA]</scope>
    <source>
        <strain evidence="3">UAMH 139</strain>
    </source>
</reference>
<feature type="compositionally biased region" description="Gly residues" evidence="1">
    <location>
        <begin position="240"/>
        <end position="249"/>
    </location>
</feature>
<keyword evidence="3" id="KW-1185">Reference proteome</keyword>
<name>A0A0H1BCF6_9EURO</name>
<evidence type="ECO:0000313" key="2">
    <source>
        <dbReference type="EMBL" id="KLJ09035.1"/>
    </source>
</evidence>
<dbReference type="Proteomes" id="UP000053573">
    <property type="component" value="Unassembled WGS sequence"/>
</dbReference>
<feature type="region of interest" description="Disordered" evidence="1">
    <location>
        <begin position="231"/>
        <end position="289"/>
    </location>
</feature>
<accession>A0A0H1BCF6</accession>
<feature type="compositionally biased region" description="Acidic residues" evidence="1">
    <location>
        <begin position="268"/>
        <end position="283"/>
    </location>
</feature>
<feature type="region of interest" description="Disordered" evidence="1">
    <location>
        <begin position="9"/>
        <end position="139"/>
    </location>
</feature>
<dbReference type="OrthoDB" id="77607at2759"/>
<dbReference type="AlphaFoldDB" id="A0A0H1BCF6"/>
<feature type="compositionally biased region" description="Basic and acidic residues" evidence="1">
    <location>
        <begin position="9"/>
        <end position="18"/>
    </location>
</feature>
<feature type="compositionally biased region" description="Basic and acidic residues" evidence="1">
    <location>
        <begin position="56"/>
        <end position="71"/>
    </location>
</feature>
<dbReference type="EMBL" id="LDEV01002460">
    <property type="protein sequence ID" value="KLJ09035.1"/>
    <property type="molecule type" value="Genomic_DNA"/>
</dbReference>
<proteinExistence type="predicted"/>
<organism evidence="2 3">
    <name type="scientific">Blastomyces silverae</name>
    <dbReference type="NCBI Taxonomy" id="2060906"/>
    <lineage>
        <taxon>Eukaryota</taxon>
        <taxon>Fungi</taxon>
        <taxon>Dikarya</taxon>
        <taxon>Ascomycota</taxon>
        <taxon>Pezizomycotina</taxon>
        <taxon>Eurotiomycetes</taxon>
        <taxon>Eurotiomycetidae</taxon>
        <taxon>Onygenales</taxon>
        <taxon>Ajellomycetaceae</taxon>
        <taxon>Blastomyces</taxon>
    </lineage>
</organism>
<gene>
    <name evidence="2" type="ORF">EMPG_15537</name>
</gene>